<reference evidence="1 2" key="1">
    <citation type="submission" date="2020-06" db="EMBL/GenBank/DDBJ databases">
        <authorList>
            <person name="Li R."/>
            <person name="Bekaert M."/>
        </authorList>
    </citation>
    <scope>NUCLEOTIDE SEQUENCE [LARGE SCALE GENOMIC DNA]</scope>
    <source>
        <strain evidence="2">wild</strain>
    </source>
</reference>
<gene>
    <name evidence="1" type="ORF">MCOR_17015</name>
</gene>
<dbReference type="OrthoDB" id="10010998at2759"/>
<evidence type="ECO:0000313" key="2">
    <source>
        <dbReference type="Proteomes" id="UP000507470"/>
    </source>
</evidence>
<dbReference type="EMBL" id="CACVKT020002992">
    <property type="protein sequence ID" value="CAC5381101.1"/>
    <property type="molecule type" value="Genomic_DNA"/>
</dbReference>
<proteinExistence type="predicted"/>
<evidence type="ECO:0000313" key="1">
    <source>
        <dbReference type="EMBL" id="CAC5381101.1"/>
    </source>
</evidence>
<keyword evidence="2" id="KW-1185">Reference proteome</keyword>
<accession>A0A6J8BCF4</accession>
<protein>
    <submittedName>
        <fullName evidence="1">Uncharacterized protein</fullName>
    </submittedName>
</protein>
<organism evidence="1 2">
    <name type="scientific">Mytilus coruscus</name>
    <name type="common">Sea mussel</name>
    <dbReference type="NCBI Taxonomy" id="42192"/>
    <lineage>
        <taxon>Eukaryota</taxon>
        <taxon>Metazoa</taxon>
        <taxon>Spiralia</taxon>
        <taxon>Lophotrochozoa</taxon>
        <taxon>Mollusca</taxon>
        <taxon>Bivalvia</taxon>
        <taxon>Autobranchia</taxon>
        <taxon>Pteriomorphia</taxon>
        <taxon>Mytilida</taxon>
        <taxon>Mytiloidea</taxon>
        <taxon>Mytilidae</taxon>
        <taxon>Mytilinae</taxon>
        <taxon>Mytilus</taxon>
    </lineage>
</organism>
<name>A0A6J8BCF4_MYTCO</name>
<dbReference type="Proteomes" id="UP000507470">
    <property type="component" value="Unassembled WGS sequence"/>
</dbReference>
<sequence length="217" mass="24803">MFFPSQACKTVVHGHTTQIQKGFTSGRNDPQQDFSKRFAEEQFSVEYQNLTDKEHGEISFFLGLDDDYLAVVNKFTKKRCAVTEDHITGPSASHLLTFEKQRKTNKHASTIFRRGTKTRRCDTNKCVVADSLSGKPRDDQPTLSSYELNVYLPQTQPESIGYLDDEITPSKRVPCRLPTTMRSQEFKDFLNISFPALRNAEYDLAYATHNILYCLQG</sequence>
<dbReference type="AlphaFoldDB" id="A0A6J8BCF4"/>